<proteinExistence type="predicted"/>
<dbReference type="EMBL" id="JAPDRQ010000093">
    <property type="protein sequence ID" value="KAJ9655588.1"/>
    <property type="molecule type" value="Genomic_DNA"/>
</dbReference>
<evidence type="ECO:0000313" key="1">
    <source>
        <dbReference type="EMBL" id="KAJ9655588.1"/>
    </source>
</evidence>
<reference evidence="1" key="1">
    <citation type="submission" date="2022-10" db="EMBL/GenBank/DDBJ databases">
        <title>Culturing micro-colonial fungi from biological soil crusts in the Mojave desert and describing Neophaeococcomyces mojavensis, and introducing the new genera and species Taxawa tesnikishii.</title>
        <authorList>
            <person name="Kurbessoian T."/>
            <person name="Stajich J.E."/>
        </authorList>
    </citation>
    <scope>NUCLEOTIDE SEQUENCE</scope>
    <source>
        <strain evidence="1">JES_112</strain>
    </source>
</reference>
<keyword evidence="2" id="KW-1185">Reference proteome</keyword>
<gene>
    <name evidence="1" type="ORF">H2198_005589</name>
</gene>
<name>A0ACC3A592_9EURO</name>
<protein>
    <submittedName>
        <fullName evidence="1">Uncharacterized protein</fullName>
    </submittedName>
</protein>
<sequence>MSYQDIAQKAQVPEYQIRKICRIAMTSSLFRELDNHTLAHTAISKDICQGSPFLDAMTFLAETASINSIKMVDMTERYDSSNSPGWLSGKRILTAV</sequence>
<accession>A0ACC3A592</accession>
<evidence type="ECO:0000313" key="2">
    <source>
        <dbReference type="Proteomes" id="UP001172386"/>
    </source>
</evidence>
<comment type="caution">
    <text evidence="1">The sequence shown here is derived from an EMBL/GenBank/DDBJ whole genome shotgun (WGS) entry which is preliminary data.</text>
</comment>
<organism evidence="1 2">
    <name type="scientific">Neophaeococcomyces mojaviensis</name>
    <dbReference type="NCBI Taxonomy" id="3383035"/>
    <lineage>
        <taxon>Eukaryota</taxon>
        <taxon>Fungi</taxon>
        <taxon>Dikarya</taxon>
        <taxon>Ascomycota</taxon>
        <taxon>Pezizomycotina</taxon>
        <taxon>Eurotiomycetes</taxon>
        <taxon>Chaetothyriomycetidae</taxon>
        <taxon>Chaetothyriales</taxon>
        <taxon>Chaetothyriales incertae sedis</taxon>
        <taxon>Neophaeococcomyces</taxon>
    </lineage>
</organism>
<dbReference type="Proteomes" id="UP001172386">
    <property type="component" value="Unassembled WGS sequence"/>
</dbReference>